<comment type="caution">
    <text evidence="8">The sequence shown here is derived from an EMBL/GenBank/DDBJ whole genome shotgun (WGS) entry which is preliminary data.</text>
</comment>
<dbReference type="InterPro" id="IPR000700">
    <property type="entry name" value="PAS-assoc_C"/>
</dbReference>
<dbReference type="InterPro" id="IPR035965">
    <property type="entry name" value="PAS-like_dom_sf"/>
</dbReference>
<dbReference type="InterPro" id="IPR003660">
    <property type="entry name" value="HAMP_dom"/>
</dbReference>
<organism evidence="8 9">
    <name type="scientific">Pseudooceanicola nanhaiensis</name>
    <dbReference type="NCBI Taxonomy" id="375761"/>
    <lineage>
        <taxon>Bacteria</taxon>
        <taxon>Pseudomonadati</taxon>
        <taxon>Pseudomonadota</taxon>
        <taxon>Alphaproteobacteria</taxon>
        <taxon>Rhodobacterales</taxon>
        <taxon>Paracoccaceae</taxon>
        <taxon>Pseudooceanicola</taxon>
    </lineage>
</organism>
<keyword evidence="1" id="KW-0145">Chemotaxis</keyword>
<dbReference type="InterPro" id="IPR001610">
    <property type="entry name" value="PAC"/>
</dbReference>
<dbReference type="SUPFAM" id="SSF58104">
    <property type="entry name" value="Methyl-accepting chemotaxis protein (MCP) signaling domain"/>
    <property type="match status" value="1"/>
</dbReference>
<dbReference type="CDD" id="cd00130">
    <property type="entry name" value="PAS"/>
    <property type="match status" value="1"/>
</dbReference>
<gene>
    <name evidence="8" type="ORF">GCM10011534_20970</name>
</gene>
<reference evidence="8" key="2">
    <citation type="submission" date="2020-09" db="EMBL/GenBank/DDBJ databases">
        <authorList>
            <person name="Sun Q."/>
            <person name="Zhou Y."/>
        </authorList>
    </citation>
    <scope>NUCLEOTIDE SEQUENCE</scope>
    <source>
        <strain evidence="8">CGMCC 1.6293</strain>
    </source>
</reference>
<keyword evidence="9" id="KW-1185">Reference proteome</keyword>
<keyword evidence="3" id="KW-0807">Transducer</keyword>
<dbReference type="PANTHER" id="PTHR43531:SF11">
    <property type="entry name" value="METHYL-ACCEPTING CHEMOTAXIS PROTEIN 3"/>
    <property type="match status" value="1"/>
</dbReference>
<dbReference type="InterPro" id="IPR000014">
    <property type="entry name" value="PAS"/>
</dbReference>
<feature type="domain" description="HAMP" evidence="7">
    <location>
        <begin position="147"/>
        <end position="190"/>
    </location>
</feature>
<evidence type="ECO:0000259" key="7">
    <source>
        <dbReference type="PROSITE" id="PS50885"/>
    </source>
</evidence>
<dbReference type="SMART" id="SM00283">
    <property type="entry name" value="MA"/>
    <property type="match status" value="1"/>
</dbReference>
<dbReference type="InterPro" id="IPR051310">
    <property type="entry name" value="MCP_chemotaxis"/>
</dbReference>
<keyword evidence="4" id="KW-0175">Coiled coil</keyword>
<dbReference type="NCBIfam" id="TIGR00229">
    <property type="entry name" value="sensory_box"/>
    <property type="match status" value="1"/>
</dbReference>
<dbReference type="GO" id="GO:0016020">
    <property type="term" value="C:membrane"/>
    <property type="evidence" value="ECO:0007669"/>
    <property type="project" value="InterPro"/>
</dbReference>
<dbReference type="PROSITE" id="PS50113">
    <property type="entry name" value="PAC"/>
    <property type="match status" value="1"/>
</dbReference>
<feature type="coiled-coil region" evidence="4">
    <location>
        <begin position="413"/>
        <end position="440"/>
    </location>
</feature>
<evidence type="ECO:0000313" key="9">
    <source>
        <dbReference type="Proteomes" id="UP000649829"/>
    </source>
</evidence>
<dbReference type="AlphaFoldDB" id="A0A917WE37"/>
<dbReference type="PRINTS" id="PR00260">
    <property type="entry name" value="CHEMTRNSDUCR"/>
</dbReference>
<dbReference type="Proteomes" id="UP000649829">
    <property type="component" value="Unassembled WGS sequence"/>
</dbReference>
<evidence type="ECO:0000256" key="4">
    <source>
        <dbReference type="SAM" id="Coils"/>
    </source>
</evidence>
<dbReference type="RefSeq" id="WP_051630812.1">
    <property type="nucleotide sequence ID" value="NZ_BMLF01000001.1"/>
</dbReference>
<dbReference type="Pfam" id="PF00015">
    <property type="entry name" value="MCPsignal"/>
    <property type="match status" value="1"/>
</dbReference>
<dbReference type="PROSITE" id="PS50111">
    <property type="entry name" value="CHEMOTAXIS_TRANSDUC_2"/>
    <property type="match status" value="1"/>
</dbReference>
<name>A0A917WE37_9RHOB</name>
<dbReference type="CDD" id="cd11386">
    <property type="entry name" value="MCP_signal"/>
    <property type="match status" value="1"/>
</dbReference>
<evidence type="ECO:0000256" key="3">
    <source>
        <dbReference type="PROSITE-ProRule" id="PRU00284"/>
    </source>
</evidence>
<dbReference type="PROSITE" id="PS50885">
    <property type="entry name" value="HAMP"/>
    <property type="match status" value="1"/>
</dbReference>
<dbReference type="Gene3D" id="1.10.287.950">
    <property type="entry name" value="Methyl-accepting chemotaxis protein"/>
    <property type="match status" value="1"/>
</dbReference>
<dbReference type="Gene3D" id="3.30.450.20">
    <property type="entry name" value="PAS domain"/>
    <property type="match status" value="1"/>
</dbReference>
<dbReference type="SUPFAM" id="SSF55785">
    <property type="entry name" value="PYP-like sensor domain (PAS domain)"/>
    <property type="match status" value="1"/>
</dbReference>
<comment type="similarity">
    <text evidence="2">Belongs to the methyl-accepting chemotaxis (MCP) protein family.</text>
</comment>
<dbReference type="SMART" id="SM00086">
    <property type="entry name" value="PAC"/>
    <property type="match status" value="1"/>
</dbReference>
<dbReference type="PANTHER" id="PTHR43531">
    <property type="entry name" value="PROTEIN ICFG"/>
    <property type="match status" value="1"/>
</dbReference>
<dbReference type="GO" id="GO:0004888">
    <property type="term" value="F:transmembrane signaling receptor activity"/>
    <property type="evidence" value="ECO:0007669"/>
    <property type="project" value="InterPro"/>
</dbReference>
<feature type="domain" description="Methyl-accepting transducer" evidence="5">
    <location>
        <begin position="195"/>
        <end position="417"/>
    </location>
</feature>
<sequence>MLGFNFGGRKSSGSAPDALEAQRAAALAQMVMATQAVIHFSPDSRILFANQNFVDALGYDSLDEIVGQQHEIFVERDYAASREYAEFWETMRAGRNHAGVFKRIRRDGSAIYIRATYAPVLNAEGRIERVIKVATDITDRQLTQKLLEDGLDALRAGILSPATFDSSYDEVRTMGTNFNNMIAALSDFVRQVHGASSRVQTISGSLDAATNDLARRGESQAASLEEVAAAITQLSASAENSVERAKESYQLTKVSQDNAEDGRKVVDAVTRAMNEIEAASNQIGEILTSIDEIAFQTNLLALNAGVEAVRAGEAGRGFAVVASEVRSLAQRSSDAASQIKRLVKSSDDKVKNGANLVAQADEVLRTIFEQISAISDNVRSTMQTMDEQSLTISEINTATTRLSQDTEHNATSIRASAEMSKQLKAEADGLQAQVQRYRIEPQQVSGKVAPFRRAS</sequence>
<evidence type="ECO:0008006" key="10">
    <source>
        <dbReference type="Google" id="ProtNLM"/>
    </source>
</evidence>
<evidence type="ECO:0000256" key="1">
    <source>
        <dbReference type="ARBA" id="ARBA00022500"/>
    </source>
</evidence>
<dbReference type="EMBL" id="BMLF01000001">
    <property type="protein sequence ID" value="GGL98798.1"/>
    <property type="molecule type" value="Genomic_DNA"/>
</dbReference>
<dbReference type="GO" id="GO:0006935">
    <property type="term" value="P:chemotaxis"/>
    <property type="evidence" value="ECO:0007669"/>
    <property type="project" value="UniProtKB-KW"/>
</dbReference>
<evidence type="ECO:0000313" key="8">
    <source>
        <dbReference type="EMBL" id="GGL98798.1"/>
    </source>
</evidence>
<dbReference type="Pfam" id="PF13426">
    <property type="entry name" value="PAS_9"/>
    <property type="match status" value="1"/>
</dbReference>
<evidence type="ECO:0000259" key="6">
    <source>
        <dbReference type="PROSITE" id="PS50113"/>
    </source>
</evidence>
<evidence type="ECO:0000256" key="2">
    <source>
        <dbReference type="ARBA" id="ARBA00029447"/>
    </source>
</evidence>
<feature type="domain" description="PAC" evidence="6">
    <location>
        <begin position="97"/>
        <end position="149"/>
    </location>
</feature>
<proteinExistence type="inferred from homology"/>
<dbReference type="InterPro" id="IPR004089">
    <property type="entry name" value="MCPsignal_dom"/>
</dbReference>
<protein>
    <recommendedName>
        <fullName evidence="10">Chemotaxis protein</fullName>
    </recommendedName>
</protein>
<reference evidence="8" key="1">
    <citation type="journal article" date="2014" name="Int. J. Syst. Evol. Microbiol.">
        <title>Complete genome sequence of Corynebacterium casei LMG S-19264T (=DSM 44701T), isolated from a smear-ripened cheese.</title>
        <authorList>
            <consortium name="US DOE Joint Genome Institute (JGI-PGF)"/>
            <person name="Walter F."/>
            <person name="Albersmeier A."/>
            <person name="Kalinowski J."/>
            <person name="Ruckert C."/>
        </authorList>
    </citation>
    <scope>NUCLEOTIDE SEQUENCE</scope>
    <source>
        <strain evidence="8">CGMCC 1.6293</strain>
    </source>
</reference>
<dbReference type="InterPro" id="IPR004090">
    <property type="entry name" value="Chemotax_Me-accpt_rcpt"/>
</dbReference>
<accession>A0A917WE37</accession>
<dbReference type="GO" id="GO:0007165">
    <property type="term" value="P:signal transduction"/>
    <property type="evidence" value="ECO:0007669"/>
    <property type="project" value="UniProtKB-KW"/>
</dbReference>
<evidence type="ECO:0000259" key="5">
    <source>
        <dbReference type="PROSITE" id="PS50111"/>
    </source>
</evidence>